<dbReference type="InterPro" id="IPR002156">
    <property type="entry name" value="RNaseH_domain"/>
</dbReference>
<sequence>MNATIQTLAFIFVPGYSGVMGNERVDALMSNAAIENGPSMDKRYVINALRRDTIRRFQQRK</sequence>
<protein>
    <recommendedName>
        <fullName evidence="1">RNase H type-1 domain-containing protein</fullName>
    </recommendedName>
</protein>
<dbReference type="PROSITE" id="PS50879">
    <property type="entry name" value="RNASE_H_1"/>
    <property type="match status" value="1"/>
</dbReference>
<feature type="domain" description="RNase H type-1" evidence="1">
    <location>
        <begin position="1"/>
        <end position="34"/>
    </location>
</feature>
<dbReference type="AlphaFoldDB" id="A0A0B7B776"/>
<reference evidence="2" key="1">
    <citation type="submission" date="2014-12" db="EMBL/GenBank/DDBJ databases">
        <title>Insight into the proteome of Arion vulgaris.</title>
        <authorList>
            <person name="Aradska J."/>
            <person name="Bulat T."/>
            <person name="Smidak R."/>
            <person name="Sarate P."/>
            <person name="Gangsoo J."/>
            <person name="Sialana F."/>
            <person name="Bilban M."/>
            <person name="Lubec G."/>
        </authorList>
    </citation>
    <scope>NUCLEOTIDE SEQUENCE</scope>
    <source>
        <tissue evidence="2">Skin</tissue>
    </source>
</reference>
<proteinExistence type="predicted"/>
<dbReference type="EMBL" id="HACG01041998">
    <property type="protein sequence ID" value="CEK88863.1"/>
    <property type="molecule type" value="Transcribed_RNA"/>
</dbReference>
<gene>
    <name evidence="2" type="primary">ORF167481</name>
</gene>
<accession>A0A0B7B776</accession>
<evidence type="ECO:0000313" key="2">
    <source>
        <dbReference type="EMBL" id="CEK88863.1"/>
    </source>
</evidence>
<dbReference type="GO" id="GO:0003676">
    <property type="term" value="F:nucleic acid binding"/>
    <property type="evidence" value="ECO:0007669"/>
    <property type="project" value="InterPro"/>
</dbReference>
<organism evidence="2">
    <name type="scientific">Arion vulgaris</name>
    <dbReference type="NCBI Taxonomy" id="1028688"/>
    <lineage>
        <taxon>Eukaryota</taxon>
        <taxon>Metazoa</taxon>
        <taxon>Spiralia</taxon>
        <taxon>Lophotrochozoa</taxon>
        <taxon>Mollusca</taxon>
        <taxon>Gastropoda</taxon>
        <taxon>Heterobranchia</taxon>
        <taxon>Euthyneura</taxon>
        <taxon>Panpulmonata</taxon>
        <taxon>Eupulmonata</taxon>
        <taxon>Stylommatophora</taxon>
        <taxon>Helicina</taxon>
        <taxon>Arionoidea</taxon>
        <taxon>Arionidae</taxon>
        <taxon>Arion</taxon>
    </lineage>
</organism>
<evidence type="ECO:0000259" key="1">
    <source>
        <dbReference type="PROSITE" id="PS50879"/>
    </source>
</evidence>
<dbReference type="GO" id="GO:0004523">
    <property type="term" value="F:RNA-DNA hybrid ribonuclease activity"/>
    <property type="evidence" value="ECO:0007669"/>
    <property type="project" value="InterPro"/>
</dbReference>
<name>A0A0B7B776_9EUPU</name>